<dbReference type="eggNOG" id="COG2244">
    <property type="taxonomic scope" value="Bacteria"/>
</dbReference>
<keyword evidence="1" id="KW-0472">Membrane</keyword>
<accession>I5B6J6</accession>
<dbReference type="AlphaFoldDB" id="I5B6J6"/>
<sequence length="102" mass="12042">MLAWQGNSLFKITSEQFITFRYLLYILAGMSVINWTAFVFNQLLIADEKIAFVHQMMSVRTLSNFLIVLLTIHFKWSLILMFFIRFNAKYADYCSLLLDEAK</sequence>
<gene>
    <name evidence="2" type="ORF">DespoDRAFT_03334</name>
</gene>
<reference evidence="2 3" key="1">
    <citation type="submission" date="2011-09" db="EMBL/GenBank/DDBJ databases">
        <authorList>
            <consortium name="US DOE Joint Genome Institute (JGI-PGF)"/>
            <person name="Lucas S."/>
            <person name="Han J."/>
            <person name="Lapidus A."/>
            <person name="Cheng J.-F."/>
            <person name="Goodwin L."/>
            <person name="Pitluck S."/>
            <person name="Peters L."/>
            <person name="Land M.L."/>
            <person name="Hauser L."/>
            <person name="Orellana R."/>
            <person name="Lovley D."/>
            <person name="Woyke T.J."/>
        </authorList>
    </citation>
    <scope>NUCLEOTIDE SEQUENCE [LARGE SCALE GENOMIC DNA]</scope>
    <source>
        <strain evidence="2 3">2ac9</strain>
    </source>
</reference>
<proteinExistence type="predicted"/>
<name>I5B6J6_9BACT</name>
<dbReference type="HOGENOM" id="CLU_2283267_0_0_7"/>
<organism evidence="2 3">
    <name type="scientific">Desulfobacter postgatei 2ac9</name>
    <dbReference type="NCBI Taxonomy" id="879212"/>
    <lineage>
        <taxon>Bacteria</taxon>
        <taxon>Pseudomonadati</taxon>
        <taxon>Thermodesulfobacteriota</taxon>
        <taxon>Desulfobacteria</taxon>
        <taxon>Desulfobacterales</taxon>
        <taxon>Desulfobacteraceae</taxon>
        <taxon>Desulfobacter</taxon>
    </lineage>
</organism>
<feature type="non-terminal residue" evidence="2">
    <location>
        <position position="102"/>
    </location>
</feature>
<evidence type="ECO:0000256" key="1">
    <source>
        <dbReference type="SAM" id="Phobius"/>
    </source>
</evidence>
<keyword evidence="1" id="KW-1133">Transmembrane helix</keyword>
<protein>
    <submittedName>
        <fullName evidence="2">Uncharacterized protein</fullName>
    </submittedName>
</protein>
<dbReference type="STRING" id="879212.DespoDRAFT_03334"/>
<reference evidence="2 3" key="2">
    <citation type="submission" date="2012-02" db="EMBL/GenBank/DDBJ databases">
        <title>Improved High-Quality Draft sequence of Desulfobacter postgatei 2ac9.</title>
        <authorList>
            <consortium name="US DOE Joint Genome Institute"/>
            <person name="Lucas S."/>
            <person name="Han J."/>
            <person name="Lapidus A."/>
            <person name="Cheng J.-F."/>
            <person name="Goodwin L."/>
            <person name="Pitluck S."/>
            <person name="Peters L."/>
            <person name="Ovchinnikova G."/>
            <person name="Held B."/>
            <person name="Detter J.C."/>
            <person name="Han C."/>
            <person name="Tapia R."/>
            <person name="Land M."/>
            <person name="Hauser L."/>
            <person name="Kyrpides N."/>
            <person name="Ivanova N."/>
            <person name="Pagani I."/>
            <person name="Orellana R."/>
            <person name="Lovley D."/>
            <person name="Woyke T."/>
        </authorList>
    </citation>
    <scope>NUCLEOTIDE SEQUENCE [LARGE SCALE GENOMIC DNA]</scope>
    <source>
        <strain evidence="2 3">2ac9</strain>
    </source>
</reference>
<dbReference type="EMBL" id="CM001488">
    <property type="protein sequence ID" value="EIM65109.1"/>
    <property type="molecule type" value="Genomic_DNA"/>
</dbReference>
<keyword evidence="3" id="KW-1185">Reference proteome</keyword>
<keyword evidence="1" id="KW-0812">Transmembrane</keyword>
<feature type="transmembrane region" description="Helical" evidence="1">
    <location>
        <begin position="22"/>
        <end position="45"/>
    </location>
</feature>
<dbReference type="Proteomes" id="UP000005778">
    <property type="component" value="Chromosome"/>
</dbReference>
<evidence type="ECO:0000313" key="3">
    <source>
        <dbReference type="Proteomes" id="UP000005778"/>
    </source>
</evidence>
<feature type="transmembrane region" description="Helical" evidence="1">
    <location>
        <begin position="65"/>
        <end position="84"/>
    </location>
</feature>
<evidence type="ECO:0000313" key="2">
    <source>
        <dbReference type="EMBL" id="EIM65109.1"/>
    </source>
</evidence>